<keyword evidence="3" id="KW-1185">Reference proteome</keyword>
<evidence type="ECO:0000313" key="2">
    <source>
        <dbReference type="EMBL" id="POG80789.1"/>
    </source>
</evidence>
<feature type="compositionally biased region" description="Basic and acidic residues" evidence="1">
    <location>
        <begin position="73"/>
        <end position="103"/>
    </location>
</feature>
<organism evidence="2 3">
    <name type="scientific">Rhizophagus irregularis (strain DAOM 181602 / DAOM 197198 / MUCL 43194)</name>
    <name type="common">Arbuscular mycorrhizal fungus</name>
    <name type="synonym">Glomus intraradices</name>
    <dbReference type="NCBI Taxonomy" id="747089"/>
    <lineage>
        <taxon>Eukaryota</taxon>
        <taxon>Fungi</taxon>
        <taxon>Fungi incertae sedis</taxon>
        <taxon>Mucoromycota</taxon>
        <taxon>Glomeromycotina</taxon>
        <taxon>Glomeromycetes</taxon>
        <taxon>Glomerales</taxon>
        <taxon>Glomeraceae</taxon>
        <taxon>Rhizophagus</taxon>
    </lineage>
</organism>
<proteinExistence type="predicted"/>
<dbReference type="AlphaFoldDB" id="A0A2P4QT11"/>
<name>A0A2P4QT11_RHIID</name>
<gene>
    <name evidence="2" type="ORF">GLOIN_2v1764037</name>
</gene>
<sequence length="409" mass="46639">MPKKRKSQNRTRTIDKREKVTAVVTNDSIDSAVEPDKSSCEETLPIALTNPSNLTSSEKNSVPTSTASPPVIHIEEDFKDKDSLSESELEDQHYQKSWDKNNDGRKYQKLNHLDEIIEPLSDSTFVSSTRMSKSSVTSSSSLFDDWDNWKSDDHDGDMQDKTSPNNQTLTTTSVGKLMKQRFSKETISQDSVISSEDIVPHEVSAAIVNILRSENLEDMIRTAINREVEKHVKSFFNNHADFISLPPSSSPFASQKRKYWDQNHLTFEDESDINTARGKAKKFFQAYRCNLNNDLSQHADIMIERYQKKKNASRIRTFTKSIIVEYVTDDFARCIFNTYLIYAPTMKDDTDALDILKSFLCRALSFHIGEKLNGNGDHEGTLNKIKGLDHITKDLVLKSRFYANVINNI</sequence>
<evidence type="ECO:0000256" key="1">
    <source>
        <dbReference type="SAM" id="MobiDB-lite"/>
    </source>
</evidence>
<dbReference type="EMBL" id="AUPC02000015">
    <property type="protein sequence ID" value="POG80789.1"/>
    <property type="molecule type" value="Genomic_DNA"/>
</dbReference>
<dbReference type="VEuPathDB" id="FungiDB:RhiirFUN_011733"/>
<accession>A0A2P4QT11</accession>
<dbReference type="Proteomes" id="UP000018888">
    <property type="component" value="Unassembled WGS sequence"/>
</dbReference>
<reference evidence="2 3" key="2">
    <citation type="journal article" date="2018" name="New Phytol.">
        <title>High intraspecific genome diversity in the model arbuscular mycorrhizal symbiont Rhizophagus irregularis.</title>
        <authorList>
            <person name="Chen E.C.H."/>
            <person name="Morin E."/>
            <person name="Beaudet D."/>
            <person name="Noel J."/>
            <person name="Yildirir G."/>
            <person name="Ndikumana S."/>
            <person name="Charron P."/>
            <person name="St-Onge C."/>
            <person name="Giorgi J."/>
            <person name="Kruger M."/>
            <person name="Marton T."/>
            <person name="Ropars J."/>
            <person name="Grigoriev I.V."/>
            <person name="Hainaut M."/>
            <person name="Henrissat B."/>
            <person name="Roux C."/>
            <person name="Martin F."/>
            <person name="Corradi N."/>
        </authorList>
    </citation>
    <scope>NUCLEOTIDE SEQUENCE [LARGE SCALE GENOMIC DNA]</scope>
    <source>
        <strain evidence="2 3">DAOM 197198</strain>
    </source>
</reference>
<comment type="caution">
    <text evidence="2">The sequence shown here is derived from an EMBL/GenBank/DDBJ whole genome shotgun (WGS) entry which is preliminary data.</text>
</comment>
<reference evidence="2 3" key="1">
    <citation type="journal article" date="2013" name="Proc. Natl. Acad. Sci. U.S.A.">
        <title>Genome of an arbuscular mycorrhizal fungus provides insight into the oldest plant symbiosis.</title>
        <authorList>
            <person name="Tisserant E."/>
            <person name="Malbreil M."/>
            <person name="Kuo A."/>
            <person name="Kohler A."/>
            <person name="Symeonidi A."/>
            <person name="Balestrini R."/>
            <person name="Charron P."/>
            <person name="Duensing N."/>
            <person name="Frei Dit Frey N."/>
            <person name="Gianinazzi-Pearson V."/>
            <person name="Gilbert L.B."/>
            <person name="Handa Y."/>
            <person name="Herr J.R."/>
            <person name="Hijri M."/>
            <person name="Koul R."/>
            <person name="Kawaguchi M."/>
            <person name="Krajinski F."/>
            <person name="Lammers P.J."/>
            <person name="Masclaux F.G."/>
            <person name="Murat C."/>
            <person name="Morin E."/>
            <person name="Ndikumana S."/>
            <person name="Pagni M."/>
            <person name="Petitpierre D."/>
            <person name="Requena N."/>
            <person name="Rosikiewicz P."/>
            <person name="Riley R."/>
            <person name="Saito K."/>
            <person name="San Clemente H."/>
            <person name="Shapiro H."/>
            <person name="van Tuinen D."/>
            <person name="Becard G."/>
            <person name="Bonfante P."/>
            <person name="Paszkowski U."/>
            <person name="Shachar-Hill Y.Y."/>
            <person name="Tuskan G.A."/>
            <person name="Young P.W."/>
            <person name="Sanders I.R."/>
            <person name="Henrissat B."/>
            <person name="Rensing S.A."/>
            <person name="Grigoriev I.V."/>
            <person name="Corradi N."/>
            <person name="Roux C."/>
            <person name="Martin F."/>
        </authorList>
    </citation>
    <scope>NUCLEOTIDE SEQUENCE [LARGE SCALE GENOMIC DNA]</scope>
    <source>
        <strain evidence="2 3">DAOM 197198</strain>
    </source>
</reference>
<protein>
    <submittedName>
        <fullName evidence="2">Uncharacterized protein</fullName>
    </submittedName>
</protein>
<feature type="compositionally biased region" description="Polar residues" evidence="1">
    <location>
        <begin position="49"/>
        <end position="68"/>
    </location>
</feature>
<feature type="region of interest" description="Disordered" evidence="1">
    <location>
        <begin position="32"/>
        <end position="103"/>
    </location>
</feature>
<evidence type="ECO:0000313" key="3">
    <source>
        <dbReference type="Proteomes" id="UP000018888"/>
    </source>
</evidence>